<sequence>MPEWGKHGQETPFNELHILTADSGFYSGFSKSVAIPSKILVSALIVWTMAVPETAAAVLNALNGAILKRFVTWYICAAAGFFLLCILLAVVRFTDMLKLGRPMTSRNSRGPP</sequence>
<keyword evidence="2" id="KW-0813">Transport</keyword>
<dbReference type="eggNOG" id="COG1292">
    <property type="taxonomic scope" value="Bacteria"/>
</dbReference>
<evidence type="ECO:0000256" key="4">
    <source>
        <dbReference type="ARBA" id="ARBA00022692"/>
    </source>
</evidence>
<dbReference type="AlphaFoldDB" id="A0A074TZU2"/>
<keyword evidence="3" id="KW-1003">Cell membrane</keyword>
<keyword evidence="9" id="KW-1185">Reference proteome</keyword>
<evidence type="ECO:0000313" key="8">
    <source>
        <dbReference type="EMBL" id="KEP67947.1"/>
    </source>
</evidence>
<dbReference type="GO" id="GO:0022857">
    <property type="term" value="F:transmembrane transporter activity"/>
    <property type="evidence" value="ECO:0007669"/>
    <property type="project" value="InterPro"/>
</dbReference>
<dbReference type="Pfam" id="PF02028">
    <property type="entry name" value="BCCT"/>
    <property type="match status" value="1"/>
</dbReference>
<protein>
    <submittedName>
        <fullName evidence="8">Uncharacterized protein</fullName>
    </submittedName>
</protein>
<evidence type="ECO:0000313" key="9">
    <source>
        <dbReference type="Proteomes" id="UP000027725"/>
    </source>
</evidence>
<evidence type="ECO:0000256" key="2">
    <source>
        <dbReference type="ARBA" id="ARBA00022448"/>
    </source>
</evidence>
<feature type="transmembrane region" description="Helical" evidence="7">
    <location>
        <begin position="39"/>
        <end position="59"/>
    </location>
</feature>
<dbReference type="STRING" id="1185766.SAMN05216224_107171"/>
<dbReference type="Proteomes" id="UP000027725">
    <property type="component" value="Unassembled WGS sequence"/>
</dbReference>
<evidence type="ECO:0000256" key="7">
    <source>
        <dbReference type="SAM" id="Phobius"/>
    </source>
</evidence>
<evidence type="ECO:0000256" key="1">
    <source>
        <dbReference type="ARBA" id="ARBA00004651"/>
    </source>
</evidence>
<organism evidence="8 9">
    <name type="scientific">Thioclava dalianensis</name>
    <dbReference type="NCBI Taxonomy" id="1185766"/>
    <lineage>
        <taxon>Bacteria</taxon>
        <taxon>Pseudomonadati</taxon>
        <taxon>Pseudomonadota</taxon>
        <taxon>Alphaproteobacteria</taxon>
        <taxon>Rhodobacterales</taxon>
        <taxon>Paracoccaceae</taxon>
        <taxon>Thioclava</taxon>
    </lineage>
</organism>
<dbReference type="EMBL" id="JHEH01000056">
    <property type="protein sequence ID" value="KEP67947.1"/>
    <property type="molecule type" value="Genomic_DNA"/>
</dbReference>
<comment type="caution">
    <text evidence="8">The sequence shown here is derived from an EMBL/GenBank/DDBJ whole genome shotgun (WGS) entry which is preliminary data.</text>
</comment>
<name>A0A074TZU2_9RHOB</name>
<keyword evidence="4 7" id="KW-0812">Transmembrane</keyword>
<gene>
    <name evidence="8" type="ORF">DL1_17015</name>
</gene>
<accession>A0A074TZU2</accession>
<evidence type="ECO:0000256" key="5">
    <source>
        <dbReference type="ARBA" id="ARBA00022989"/>
    </source>
</evidence>
<proteinExistence type="predicted"/>
<keyword evidence="6 7" id="KW-0472">Membrane</keyword>
<dbReference type="GO" id="GO:0005886">
    <property type="term" value="C:plasma membrane"/>
    <property type="evidence" value="ECO:0007669"/>
    <property type="project" value="UniProtKB-SubCell"/>
</dbReference>
<comment type="subcellular location">
    <subcellularLocation>
        <location evidence="1">Cell membrane</location>
        <topology evidence="1">Multi-pass membrane protein</topology>
    </subcellularLocation>
</comment>
<keyword evidence="5 7" id="KW-1133">Transmembrane helix</keyword>
<evidence type="ECO:0000256" key="6">
    <source>
        <dbReference type="ARBA" id="ARBA00023136"/>
    </source>
</evidence>
<evidence type="ECO:0000256" key="3">
    <source>
        <dbReference type="ARBA" id="ARBA00022475"/>
    </source>
</evidence>
<reference evidence="8 9" key="1">
    <citation type="submission" date="2014-03" db="EMBL/GenBank/DDBJ databases">
        <title>The draft genome sequence of Thioclava dalianensis DLFJ1-1.</title>
        <authorList>
            <person name="Lai Q."/>
            <person name="Shao Z."/>
        </authorList>
    </citation>
    <scope>NUCLEOTIDE SEQUENCE [LARGE SCALE GENOMIC DNA]</scope>
    <source>
        <strain evidence="8 9">DLFJ1-1</strain>
    </source>
</reference>
<feature type="transmembrane region" description="Helical" evidence="7">
    <location>
        <begin position="71"/>
        <end position="91"/>
    </location>
</feature>
<dbReference type="InterPro" id="IPR000060">
    <property type="entry name" value="BCCT_transptr"/>
</dbReference>